<feature type="compositionally biased region" description="Basic and acidic residues" evidence="1">
    <location>
        <begin position="190"/>
        <end position="199"/>
    </location>
</feature>
<reference evidence="3 4" key="1">
    <citation type="journal article" date="2017" name="Nat. Ecol. Evol.">
        <title>Scallop genome provides insights into evolution of bilaterian karyotype and development.</title>
        <authorList>
            <person name="Wang S."/>
            <person name="Zhang J."/>
            <person name="Jiao W."/>
            <person name="Li J."/>
            <person name="Xun X."/>
            <person name="Sun Y."/>
            <person name="Guo X."/>
            <person name="Huan P."/>
            <person name="Dong B."/>
            <person name="Zhang L."/>
            <person name="Hu X."/>
            <person name="Sun X."/>
            <person name="Wang J."/>
            <person name="Zhao C."/>
            <person name="Wang Y."/>
            <person name="Wang D."/>
            <person name="Huang X."/>
            <person name="Wang R."/>
            <person name="Lv J."/>
            <person name="Li Y."/>
            <person name="Zhang Z."/>
            <person name="Liu B."/>
            <person name="Lu W."/>
            <person name="Hui Y."/>
            <person name="Liang J."/>
            <person name="Zhou Z."/>
            <person name="Hou R."/>
            <person name="Li X."/>
            <person name="Liu Y."/>
            <person name="Li H."/>
            <person name="Ning X."/>
            <person name="Lin Y."/>
            <person name="Zhao L."/>
            <person name="Xing Q."/>
            <person name="Dou J."/>
            <person name="Li Y."/>
            <person name="Mao J."/>
            <person name="Guo H."/>
            <person name="Dou H."/>
            <person name="Li T."/>
            <person name="Mu C."/>
            <person name="Jiang W."/>
            <person name="Fu Q."/>
            <person name="Fu X."/>
            <person name="Miao Y."/>
            <person name="Liu J."/>
            <person name="Yu Q."/>
            <person name="Li R."/>
            <person name="Liao H."/>
            <person name="Li X."/>
            <person name="Kong Y."/>
            <person name="Jiang Z."/>
            <person name="Chourrout D."/>
            <person name="Li R."/>
            <person name="Bao Z."/>
        </authorList>
    </citation>
    <scope>NUCLEOTIDE SEQUENCE [LARGE SCALE GENOMIC DNA]</scope>
    <source>
        <strain evidence="3 4">PY_sf001</strain>
    </source>
</reference>
<feature type="region of interest" description="Disordered" evidence="1">
    <location>
        <begin position="113"/>
        <end position="199"/>
    </location>
</feature>
<dbReference type="AlphaFoldDB" id="A0A210QA87"/>
<sequence length="287" mass="31043">MAPVERKHKKSILDIILAVIQMPRMRSSSGHCCLCVVGVFMFLAGIIMISIGVCLILNYGLFDSALLPPELQNDEGKKIIGIVLTVSGFLAAMISISVSSYYLCLQGKTPSVQPHQLSSLPNSSRSASKGPHKARNGVSVKSRAPGADTNKVASMHSNPMPVNNRMRKKMKRSKLGLKNKPRLAGIQEDSLSRKQSEHDMSAMVELAGEEDTPRSEKSRELAGETCIGVDNPVFSIDGVENFPGAVTVMESDVTQDNSSSESGYTDSVNTGSIDKDDFEDQVKILTQ</sequence>
<organism evidence="3 4">
    <name type="scientific">Mizuhopecten yessoensis</name>
    <name type="common">Japanese scallop</name>
    <name type="synonym">Patinopecten yessoensis</name>
    <dbReference type="NCBI Taxonomy" id="6573"/>
    <lineage>
        <taxon>Eukaryota</taxon>
        <taxon>Metazoa</taxon>
        <taxon>Spiralia</taxon>
        <taxon>Lophotrochozoa</taxon>
        <taxon>Mollusca</taxon>
        <taxon>Bivalvia</taxon>
        <taxon>Autobranchia</taxon>
        <taxon>Pteriomorphia</taxon>
        <taxon>Pectinida</taxon>
        <taxon>Pectinoidea</taxon>
        <taxon>Pectinidae</taxon>
        <taxon>Mizuhopecten</taxon>
    </lineage>
</organism>
<feature type="transmembrane region" description="Helical" evidence="2">
    <location>
        <begin position="79"/>
        <end position="104"/>
    </location>
</feature>
<dbReference type="OrthoDB" id="6120496at2759"/>
<evidence type="ECO:0000313" key="3">
    <source>
        <dbReference type="EMBL" id="OWF45651.1"/>
    </source>
</evidence>
<feature type="compositionally biased region" description="Basic residues" evidence="1">
    <location>
        <begin position="165"/>
        <end position="181"/>
    </location>
</feature>
<proteinExistence type="predicted"/>
<keyword evidence="2" id="KW-1133">Transmembrane helix</keyword>
<keyword evidence="2" id="KW-0812">Transmembrane</keyword>
<comment type="caution">
    <text evidence="3">The sequence shown here is derived from an EMBL/GenBank/DDBJ whole genome shotgun (WGS) entry which is preliminary data.</text>
</comment>
<evidence type="ECO:0000313" key="4">
    <source>
        <dbReference type="Proteomes" id="UP000242188"/>
    </source>
</evidence>
<protein>
    <submittedName>
        <fullName evidence="3">Uncharacterized protein</fullName>
    </submittedName>
</protein>
<feature type="compositionally biased region" description="Polar residues" evidence="1">
    <location>
        <begin position="151"/>
        <end position="161"/>
    </location>
</feature>
<evidence type="ECO:0000256" key="2">
    <source>
        <dbReference type="SAM" id="Phobius"/>
    </source>
</evidence>
<feature type="transmembrane region" description="Helical" evidence="2">
    <location>
        <begin position="32"/>
        <end position="59"/>
    </location>
</feature>
<feature type="compositionally biased region" description="Low complexity" evidence="1">
    <location>
        <begin position="118"/>
        <end position="128"/>
    </location>
</feature>
<dbReference type="EMBL" id="NEDP02004422">
    <property type="protein sequence ID" value="OWF45651.1"/>
    <property type="molecule type" value="Genomic_DNA"/>
</dbReference>
<keyword evidence="2" id="KW-0472">Membrane</keyword>
<dbReference type="Proteomes" id="UP000242188">
    <property type="component" value="Unassembled WGS sequence"/>
</dbReference>
<evidence type="ECO:0000256" key="1">
    <source>
        <dbReference type="SAM" id="MobiDB-lite"/>
    </source>
</evidence>
<feature type="region of interest" description="Disordered" evidence="1">
    <location>
        <begin position="249"/>
        <end position="287"/>
    </location>
</feature>
<keyword evidence="4" id="KW-1185">Reference proteome</keyword>
<name>A0A210QA87_MIZYE</name>
<accession>A0A210QA87</accession>
<feature type="compositionally biased region" description="Polar residues" evidence="1">
    <location>
        <begin position="252"/>
        <end position="272"/>
    </location>
</feature>
<gene>
    <name evidence="3" type="ORF">KP79_PYT05953</name>
</gene>